<sequence length="417" mass="44884">MSTTVSNNRSLSASELRAALADRLRNDTVRTAPVDNALRSVARHLFLPDVALETAYADDPVYTKHDDATRAAISAASQPRIVALMLEQLAVEPGHRVLELGAGTGYNAALLAQLVGENGHVTTIDVDTDLVDGARQHLATAGVTNTEVILGDGALGHSEAGPYDRIIATVGAFEIPQAWLDQLAPTGRLVVPLRLAGAASRSIAIERDTNGYTARDSDMCTFMPLRGRIADDICSSIDLTTTGEVTLQPHADNTPATTPETLTGVLDSPRHDTWTGVWFSPGESVEWLYLWLTLSLTNPIMRMEVQASAKDRGLVEPMFPTVAMATTTAEGSLAYLTLRPTTPTPEGERRFEIGVIGHGPGGSELAEHVADQIITWNQHFRTRNVRITIPDTPPAAAPQEGTFVLERGHHAITVTWE</sequence>
<gene>
    <name evidence="12" type="ORF">FHX37_2658</name>
</gene>
<evidence type="ECO:0000256" key="6">
    <source>
        <dbReference type="ARBA" id="ARBA00022603"/>
    </source>
</evidence>
<dbReference type="InterPro" id="IPR000682">
    <property type="entry name" value="PCMT"/>
</dbReference>
<keyword evidence="6 12" id="KW-0489">Methyltransferase</keyword>
<dbReference type="Pfam" id="PF01135">
    <property type="entry name" value="PCMT"/>
    <property type="match status" value="1"/>
</dbReference>
<dbReference type="PANTHER" id="PTHR11579">
    <property type="entry name" value="PROTEIN-L-ISOASPARTATE O-METHYLTRANSFERASE"/>
    <property type="match status" value="1"/>
</dbReference>
<evidence type="ECO:0000256" key="5">
    <source>
        <dbReference type="ARBA" id="ARBA00022490"/>
    </source>
</evidence>
<dbReference type="SUPFAM" id="SSF53335">
    <property type="entry name" value="S-adenosyl-L-methionine-dependent methyltransferases"/>
    <property type="match status" value="1"/>
</dbReference>
<dbReference type="InterPro" id="IPR027573">
    <property type="entry name" value="Methyltran_FxLD"/>
</dbReference>
<dbReference type="EMBL" id="VFQC01000001">
    <property type="protein sequence ID" value="TQN32680.1"/>
    <property type="molecule type" value="Genomic_DNA"/>
</dbReference>
<protein>
    <recommendedName>
        <fullName evidence="4">Protein-L-isoaspartate O-methyltransferase</fullName>
        <ecNumber evidence="3">2.1.1.77</ecNumber>
    </recommendedName>
    <alternativeName>
        <fullName evidence="11">L-isoaspartyl protein carboxyl methyltransferase</fullName>
    </alternativeName>
    <alternativeName>
        <fullName evidence="9">Protein L-isoaspartyl methyltransferase</fullName>
    </alternativeName>
    <alternativeName>
        <fullName evidence="10">Protein-beta-aspartate methyltransferase</fullName>
    </alternativeName>
</protein>
<evidence type="ECO:0000256" key="9">
    <source>
        <dbReference type="ARBA" id="ARBA00030757"/>
    </source>
</evidence>
<dbReference type="RefSeq" id="WP_141924145.1">
    <property type="nucleotide sequence ID" value="NZ_VFQC01000001.1"/>
</dbReference>
<evidence type="ECO:0000256" key="10">
    <source>
        <dbReference type="ARBA" id="ARBA00031323"/>
    </source>
</evidence>
<dbReference type="GO" id="GO:0005737">
    <property type="term" value="C:cytoplasm"/>
    <property type="evidence" value="ECO:0007669"/>
    <property type="project" value="UniProtKB-SubCell"/>
</dbReference>
<evidence type="ECO:0000313" key="13">
    <source>
        <dbReference type="Proteomes" id="UP000317422"/>
    </source>
</evidence>
<evidence type="ECO:0000256" key="3">
    <source>
        <dbReference type="ARBA" id="ARBA00011890"/>
    </source>
</evidence>
<evidence type="ECO:0000256" key="2">
    <source>
        <dbReference type="ARBA" id="ARBA00005369"/>
    </source>
</evidence>
<accession>A0A543NLI5</accession>
<keyword evidence="5" id="KW-0963">Cytoplasm</keyword>
<comment type="caution">
    <text evidence="12">The sequence shown here is derived from an EMBL/GenBank/DDBJ whole genome shotgun (WGS) entry which is preliminary data.</text>
</comment>
<proteinExistence type="inferred from homology"/>
<comment type="subcellular location">
    <subcellularLocation>
        <location evidence="1">Cytoplasm</location>
    </subcellularLocation>
</comment>
<reference evidence="12 13" key="1">
    <citation type="submission" date="2019-06" db="EMBL/GenBank/DDBJ databases">
        <title>Sequencing the genomes of 1000 actinobacteria strains.</title>
        <authorList>
            <person name="Klenk H.-P."/>
        </authorList>
    </citation>
    <scope>NUCLEOTIDE SEQUENCE [LARGE SCALE GENOMIC DNA]</scope>
    <source>
        <strain evidence="12 13">DSM 45015</strain>
    </source>
</reference>
<evidence type="ECO:0000256" key="7">
    <source>
        <dbReference type="ARBA" id="ARBA00022679"/>
    </source>
</evidence>
<evidence type="ECO:0000313" key="12">
    <source>
        <dbReference type="EMBL" id="TQN32680.1"/>
    </source>
</evidence>
<dbReference type="CDD" id="cd02440">
    <property type="entry name" value="AdoMet_MTases"/>
    <property type="match status" value="1"/>
</dbReference>
<dbReference type="Proteomes" id="UP000317422">
    <property type="component" value="Unassembled WGS sequence"/>
</dbReference>
<evidence type="ECO:0000256" key="8">
    <source>
        <dbReference type="ARBA" id="ARBA00022691"/>
    </source>
</evidence>
<keyword evidence="8" id="KW-0949">S-adenosyl-L-methionine</keyword>
<organism evidence="12 13">
    <name type="scientific">Haloactinospora alba</name>
    <dbReference type="NCBI Taxonomy" id="405555"/>
    <lineage>
        <taxon>Bacteria</taxon>
        <taxon>Bacillati</taxon>
        <taxon>Actinomycetota</taxon>
        <taxon>Actinomycetes</taxon>
        <taxon>Streptosporangiales</taxon>
        <taxon>Nocardiopsidaceae</taxon>
        <taxon>Haloactinospora</taxon>
    </lineage>
</organism>
<dbReference type="GO" id="GO:0032259">
    <property type="term" value="P:methylation"/>
    <property type="evidence" value="ECO:0007669"/>
    <property type="project" value="UniProtKB-KW"/>
</dbReference>
<dbReference type="NCBIfam" id="TIGR04364">
    <property type="entry name" value="methyltran_FxLD"/>
    <property type="match status" value="1"/>
</dbReference>
<evidence type="ECO:0000256" key="1">
    <source>
        <dbReference type="ARBA" id="ARBA00004496"/>
    </source>
</evidence>
<dbReference type="EC" id="2.1.1.77" evidence="3"/>
<dbReference type="GO" id="GO:0004719">
    <property type="term" value="F:protein-L-isoaspartate (D-aspartate) O-methyltransferase activity"/>
    <property type="evidence" value="ECO:0007669"/>
    <property type="project" value="UniProtKB-EC"/>
</dbReference>
<comment type="similarity">
    <text evidence="2">Belongs to the methyltransferase superfamily. L-isoaspartyl/D-aspartyl protein methyltransferase family.</text>
</comment>
<dbReference type="OrthoDB" id="4035289at2"/>
<dbReference type="PANTHER" id="PTHR11579:SF0">
    <property type="entry name" value="PROTEIN-L-ISOASPARTATE(D-ASPARTATE) O-METHYLTRANSFERASE"/>
    <property type="match status" value="1"/>
</dbReference>
<dbReference type="AlphaFoldDB" id="A0A543NLI5"/>
<evidence type="ECO:0000256" key="4">
    <source>
        <dbReference type="ARBA" id="ARBA00013346"/>
    </source>
</evidence>
<keyword evidence="7 12" id="KW-0808">Transferase</keyword>
<evidence type="ECO:0000256" key="11">
    <source>
        <dbReference type="ARBA" id="ARBA00031350"/>
    </source>
</evidence>
<dbReference type="InterPro" id="IPR029063">
    <property type="entry name" value="SAM-dependent_MTases_sf"/>
</dbReference>
<dbReference type="Gene3D" id="3.40.50.150">
    <property type="entry name" value="Vaccinia Virus protein VP39"/>
    <property type="match status" value="1"/>
</dbReference>
<name>A0A543NLI5_9ACTN</name>
<keyword evidence="13" id="KW-1185">Reference proteome</keyword>